<feature type="domain" description="RRM" evidence="4">
    <location>
        <begin position="444"/>
        <end position="490"/>
    </location>
</feature>
<evidence type="ECO:0000256" key="2">
    <source>
        <dbReference type="PROSITE-ProRule" id="PRU00176"/>
    </source>
</evidence>
<dbReference type="PROSITE" id="PS50102">
    <property type="entry name" value="RRM"/>
    <property type="match status" value="4"/>
</dbReference>
<feature type="non-terminal residue" evidence="5">
    <location>
        <position position="490"/>
    </location>
</feature>
<dbReference type="PANTHER" id="PTHR23003:SF3">
    <property type="entry name" value="FI21236P1-RELATED"/>
    <property type="match status" value="1"/>
</dbReference>
<evidence type="ECO:0000256" key="3">
    <source>
        <dbReference type="SAM" id="MobiDB-lite"/>
    </source>
</evidence>
<dbReference type="InterPro" id="IPR035979">
    <property type="entry name" value="RBD_domain_sf"/>
</dbReference>
<dbReference type="Gene3D" id="3.30.70.330">
    <property type="match status" value="4"/>
</dbReference>
<dbReference type="SMART" id="SM00360">
    <property type="entry name" value="RRM"/>
    <property type="match status" value="4"/>
</dbReference>
<dbReference type="CDD" id="cd12317">
    <property type="entry name" value="RRM4_RBM19_RRM3_MRD1"/>
    <property type="match status" value="1"/>
</dbReference>
<evidence type="ECO:0000313" key="6">
    <source>
        <dbReference type="Proteomes" id="UP001439008"/>
    </source>
</evidence>
<accession>A0ABV2AMI1</accession>
<feature type="compositionally biased region" description="Basic and acidic residues" evidence="3">
    <location>
        <begin position="11"/>
        <end position="37"/>
    </location>
</feature>
<sequence length="490" mass="56263">MRPKTSLKQFVKGEKEQPLSKIDKTSPKNDSENDKNLSLKSTRKKRIFVLNIPYSATEKEIADFFSVYGNIEEVHLPQDMLNRSKGFCFVRFVDTNSVQKILTEQKVIFQGRLLRIKVAANNPNENFDMDDKNYKKTKMRKIRKDYQKAPKNYWNNLFLRSDTIADVVAKEKNISKEDLLKDDDKQSAAVKMALSETKVISETKDYLIKNGVNEDIFSLDSLSKCKRSNRCIIVKNLPFSTKNGEIEEVFTKHGAVDRILVPPSKALAIILFMDFLDAKKAYQLLAYRKFKNVPLYLEWAPENIFSSKSNVQMDKSEKATNNKNKNERISGFSGFSVQSESCTVFVKNISFHTKTEKLRKLFSTVEGFLSATVKTKKIIDEKTKKLKELSLGYGFIEFDNSENAKKAIKTLHNVKLDGHELRLSFSYSSTGLKKDTKNDDDINSKLIIKNLPFEATSNELKQLFGEFGVIKSCRLPKRTQSHRGFAFIEF</sequence>
<keyword evidence="1 2" id="KW-0694">RNA-binding</keyword>
<dbReference type="InterPro" id="IPR050374">
    <property type="entry name" value="RRT5_SRSF_SR"/>
</dbReference>
<feature type="domain" description="RRM" evidence="4">
    <location>
        <begin position="230"/>
        <end position="302"/>
    </location>
</feature>
<evidence type="ECO:0000313" key="5">
    <source>
        <dbReference type="EMBL" id="MES1920856.1"/>
    </source>
</evidence>
<reference evidence="5 6" key="1">
    <citation type="journal article" date="2024" name="BMC Biol.">
        <title>Comparative genomics of Ascetosporea gives new insight into the evolutionary basis for animal parasitism in Rhizaria.</title>
        <authorList>
            <person name="Hiltunen Thoren M."/>
            <person name="Onut-Brannstrom I."/>
            <person name="Alfjorden A."/>
            <person name="Peckova H."/>
            <person name="Swords F."/>
            <person name="Hooper C."/>
            <person name="Holzer A.S."/>
            <person name="Bass D."/>
            <person name="Burki F."/>
        </authorList>
    </citation>
    <scope>NUCLEOTIDE SEQUENCE [LARGE SCALE GENOMIC DNA]</scope>
    <source>
        <strain evidence="5">20-A016</strain>
    </source>
</reference>
<comment type="caution">
    <text evidence="5">The sequence shown here is derived from an EMBL/GenBank/DDBJ whole genome shotgun (WGS) entry which is preliminary data.</text>
</comment>
<organism evidence="5 6">
    <name type="scientific">Bonamia ostreae</name>
    <dbReference type="NCBI Taxonomy" id="126728"/>
    <lineage>
        <taxon>Eukaryota</taxon>
        <taxon>Sar</taxon>
        <taxon>Rhizaria</taxon>
        <taxon>Endomyxa</taxon>
        <taxon>Ascetosporea</taxon>
        <taxon>Haplosporida</taxon>
        <taxon>Bonamia</taxon>
    </lineage>
</organism>
<evidence type="ECO:0000259" key="4">
    <source>
        <dbReference type="PROSITE" id="PS50102"/>
    </source>
</evidence>
<gene>
    <name evidence="5" type="ORF">MHBO_002480</name>
</gene>
<dbReference type="InterPro" id="IPR000504">
    <property type="entry name" value="RRM_dom"/>
</dbReference>
<keyword evidence="6" id="KW-1185">Reference proteome</keyword>
<feature type="region of interest" description="Disordered" evidence="3">
    <location>
        <begin position="1"/>
        <end position="37"/>
    </location>
</feature>
<dbReference type="Pfam" id="PF00076">
    <property type="entry name" value="RRM_1"/>
    <property type="match status" value="4"/>
</dbReference>
<dbReference type="PANTHER" id="PTHR23003">
    <property type="entry name" value="RNA RECOGNITION MOTIF RRM DOMAIN CONTAINING PROTEIN"/>
    <property type="match status" value="1"/>
</dbReference>
<name>A0ABV2AMI1_9EUKA</name>
<protein>
    <recommendedName>
        <fullName evidence="4">RRM domain-containing protein</fullName>
    </recommendedName>
</protein>
<feature type="domain" description="RRM" evidence="4">
    <location>
        <begin position="342"/>
        <end position="428"/>
    </location>
</feature>
<evidence type="ECO:0000256" key="1">
    <source>
        <dbReference type="ARBA" id="ARBA00022884"/>
    </source>
</evidence>
<proteinExistence type="predicted"/>
<dbReference type="Proteomes" id="UP001439008">
    <property type="component" value="Unassembled WGS sequence"/>
</dbReference>
<dbReference type="SUPFAM" id="SSF54928">
    <property type="entry name" value="RNA-binding domain, RBD"/>
    <property type="match status" value="4"/>
</dbReference>
<dbReference type="InterPro" id="IPR012677">
    <property type="entry name" value="Nucleotide-bd_a/b_plait_sf"/>
</dbReference>
<feature type="domain" description="RRM" evidence="4">
    <location>
        <begin position="45"/>
        <end position="121"/>
    </location>
</feature>
<dbReference type="EMBL" id="JBDODL010000911">
    <property type="protein sequence ID" value="MES1920856.1"/>
    <property type="molecule type" value="Genomic_DNA"/>
</dbReference>